<evidence type="ECO:0000313" key="1">
    <source>
        <dbReference type="EMBL" id="KWT82650.1"/>
    </source>
</evidence>
<keyword evidence="2" id="KW-1185">Reference proteome</keyword>
<gene>
    <name evidence="1" type="ORF">ASN18_2406</name>
</gene>
<dbReference type="SUPFAM" id="SSF143100">
    <property type="entry name" value="TTHA1013/TTHA0281-like"/>
    <property type="match status" value="1"/>
</dbReference>
<dbReference type="InterPro" id="IPR035069">
    <property type="entry name" value="TTHA1013/TTHA0281-like"/>
</dbReference>
<accession>A0ABR5SHE9</accession>
<sequence>MREKLTAVYHKSPYGYIGYVEELPGANTQGATIEETRKNLVEAVQLILEANRLIAEKDILDKEIIKEDFGILTV</sequence>
<dbReference type="Proteomes" id="UP000060487">
    <property type="component" value="Unassembled WGS sequence"/>
</dbReference>
<dbReference type="Gene3D" id="3.30.160.250">
    <property type="match status" value="1"/>
</dbReference>
<name>A0ABR5SHE9_9BACT</name>
<dbReference type="RefSeq" id="WP_085053006.1">
    <property type="nucleotide sequence ID" value="NZ_LNQR01000084.1"/>
</dbReference>
<comment type="caution">
    <text evidence="1">The sequence shown here is derived from an EMBL/GenBank/DDBJ whole genome shotgun (WGS) entry which is preliminary data.</text>
</comment>
<organism evidence="1 2">
    <name type="scientific">Candidatus Magnetominusculus xianensis</name>
    <dbReference type="NCBI Taxonomy" id="1748249"/>
    <lineage>
        <taxon>Bacteria</taxon>
        <taxon>Pseudomonadati</taxon>
        <taxon>Nitrospirota</taxon>
        <taxon>Nitrospiria</taxon>
        <taxon>Nitrospirales</taxon>
        <taxon>Nitrospiraceae</taxon>
        <taxon>Candidatus Magnetominusculus</taxon>
    </lineage>
</organism>
<reference evidence="1 2" key="1">
    <citation type="submission" date="2015-11" db="EMBL/GenBank/DDBJ databases">
        <authorList>
            <person name="Lin W."/>
        </authorList>
    </citation>
    <scope>NUCLEOTIDE SEQUENCE [LARGE SCALE GENOMIC DNA]</scope>
    <source>
        <strain evidence="1 2">HCH-1</strain>
    </source>
</reference>
<evidence type="ECO:0008006" key="3">
    <source>
        <dbReference type="Google" id="ProtNLM"/>
    </source>
</evidence>
<protein>
    <recommendedName>
        <fullName evidence="3">HicB-like antitoxin of toxin-antitoxin system domain-containing protein</fullName>
    </recommendedName>
</protein>
<dbReference type="EMBL" id="LNQR01000084">
    <property type="protein sequence ID" value="KWT82650.1"/>
    <property type="molecule type" value="Genomic_DNA"/>
</dbReference>
<evidence type="ECO:0000313" key="2">
    <source>
        <dbReference type="Proteomes" id="UP000060487"/>
    </source>
</evidence>
<proteinExistence type="predicted"/>